<protein>
    <recommendedName>
        <fullName evidence="2">BZIP domain-containing protein</fullName>
    </recommendedName>
</protein>
<proteinExistence type="predicted"/>
<accession>I6NDM3</accession>
<reference evidence="3 4" key="1">
    <citation type="journal article" date="2011" name="G3 (Bethesda)">
        <title>Genome evolution in the Eremothecium clade of the Saccharomyces complex revealed by comparative genomics.</title>
        <authorList>
            <person name="Wendland J."/>
            <person name="Walther A."/>
        </authorList>
    </citation>
    <scope>NUCLEOTIDE SEQUENCE [LARGE SCALE GENOMIC DNA]</scope>
    <source>
        <strain evidence="4">CBS 270.75 / DBVPG 7215 / KCTC 17166 / NRRL Y-17582</strain>
    </source>
</reference>
<dbReference type="GeneID" id="11468484"/>
<dbReference type="GO" id="GO:0003700">
    <property type="term" value="F:DNA-binding transcription factor activity"/>
    <property type="evidence" value="ECO:0007669"/>
    <property type="project" value="InterPro"/>
</dbReference>
<gene>
    <name evidence="3" type="ordered locus">Ecym_5411</name>
</gene>
<evidence type="ECO:0000259" key="2">
    <source>
        <dbReference type="Pfam" id="PF07716"/>
    </source>
</evidence>
<dbReference type="KEGG" id="erc:Ecym_5411"/>
<feature type="compositionally biased region" description="Acidic residues" evidence="1">
    <location>
        <begin position="118"/>
        <end position="130"/>
    </location>
</feature>
<dbReference type="AlphaFoldDB" id="I6NDM3"/>
<feature type="region of interest" description="Disordered" evidence="1">
    <location>
        <begin position="425"/>
        <end position="446"/>
    </location>
</feature>
<evidence type="ECO:0000313" key="3">
    <source>
        <dbReference type="EMBL" id="AET40165.1"/>
    </source>
</evidence>
<evidence type="ECO:0000313" key="4">
    <source>
        <dbReference type="Proteomes" id="UP000006790"/>
    </source>
</evidence>
<feature type="compositionally biased region" description="Polar residues" evidence="1">
    <location>
        <begin position="204"/>
        <end position="222"/>
    </location>
</feature>
<dbReference type="FunCoup" id="I6NDM3">
    <property type="interactions" value="524"/>
</dbReference>
<dbReference type="OMA" id="YVDNFMP"/>
<feature type="compositionally biased region" description="Basic and acidic residues" evidence="1">
    <location>
        <begin position="131"/>
        <end position="147"/>
    </location>
</feature>
<feature type="region of interest" description="Disordered" evidence="1">
    <location>
        <begin position="180"/>
        <end position="242"/>
    </location>
</feature>
<feature type="compositionally biased region" description="Low complexity" evidence="1">
    <location>
        <begin position="505"/>
        <end position="517"/>
    </location>
</feature>
<keyword evidence="4" id="KW-1185">Reference proteome</keyword>
<organism evidence="3 4">
    <name type="scientific">Eremothecium cymbalariae (strain CBS 270.75 / DBVPG 7215 / KCTC 17166 / NRRL Y-17582)</name>
    <name type="common">Yeast</name>
    <dbReference type="NCBI Taxonomy" id="931890"/>
    <lineage>
        <taxon>Eukaryota</taxon>
        <taxon>Fungi</taxon>
        <taxon>Dikarya</taxon>
        <taxon>Ascomycota</taxon>
        <taxon>Saccharomycotina</taxon>
        <taxon>Saccharomycetes</taxon>
        <taxon>Saccharomycetales</taxon>
        <taxon>Saccharomycetaceae</taxon>
        <taxon>Eremothecium</taxon>
    </lineage>
</organism>
<feature type="compositionally biased region" description="Low complexity" evidence="1">
    <location>
        <begin position="385"/>
        <end position="396"/>
    </location>
</feature>
<name>I6NDM3_ERECY</name>
<dbReference type="RefSeq" id="XP_003646982.1">
    <property type="nucleotide sequence ID" value="XM_003646934.1"/>
</dbReference>
<dbReference type="eggNOG" id="ENOG502QSA8">
    <property type="taxonomic scope" value="Eukaryota"/>
</dbReference>
<dbReference type="InterPro" id="IPR004827">
    <property type="entry name" value="bZIP"/>
</dbReference>
<feature type="compositionally biased region" description="Polar residues" evidence="1">
    <location>
        <begin position="544"/>
        <end position="565"/>
    </location>
</feature>
<sequence length="636" mass="70461">MSYNSAQHHLNNLFGDGSGCGDGAHGRPGNSPDVHGGSTMTPAILLEQLAYVDNFMTDLDNDFSNLDVLLDGNGVQNEVNLGLSLDERLAAELSAFADESFIFPDEDKRDRDGKDDRDADQEDDDDADDEGGSKEGARAGEYRKLGLEDNGEMSSMRKAQFYSERRNNLLASQYDYTRQRLSKRQNSDEQVTPGDDHGGFTNFDIAQQPQQPVTNLIRNEQQGPERAREFRSSSFPNGFDPANSHNNAYFLSNSAYNSSTTRNDDYTRRFPNIQLPDYPSVPTSTLVALLPKIEVPQGAYQSLLGVGFSHDQIDAISAIIAYHQTHGMNSHNNALSAATAAAARYAVESPEVDLARNYTMRDPASYSESGPLESLRRGNDDDDNNNSNRNAGPGNSTSNQYPFKSSLADNPVALFLDFLTHGVTDEQTSQSSTDNQPYNQSSSRRDNRLIQHEKSAVNDLDSDFFLLEGRKSDRKERKDSGDSSDSRDLTPLFNTGDTSISSVPTSLSTNSKSNKNSYAHVYHDDGSGSLSNPTRLDRNDKHNGSVNNGSSIKRKTGSGTPASSRSHLKRKQKEKELETSVRELSELATTLKQRIQTLEMENRLLKNIVMDKGEVEGIKRVKRVKRESVHEIREDK</sequence>
<dbReference type="Proteomes" id="UP000006790">
    <property type="component" value="Chromosome 5"/>
</dbReference>
<feature type="region of interest" description="Disordered" evidence="1">
    <location>
        <begin position="356"/>
        <end position="404"/>
    </location>
</feature>
<dbReference type="OrthoDB" id="1939598at2759"/>
<dbReference type="Pfam" id="PF07716">
    <property type="entry name" value="bZIP_2"/>
    <property type="match status" value="1"/>
</dbReference>
<feature type="region of interest" description="Disordered" evidence="1">
    <location>
        <begin position="104"/>
        <end position="150"/>
    </location>
</feature>
<feature type="compositionally biased region" description="Basic and acidic residues" evidence="1">
    <location>
        <begin position="105"/>
        <end position="117"/>
    </location>
</feature>
<feature type="region of interest" description="Disordered" evidence="1">
    <location>
        <begin position="472"/>
        <end position="577"/>
    </location>
</feature>
<feature type="compositionally biased region" description="Basic and acidic residues" evidence="1">
    <location>
        <begin position="472"/>
        <end position="488"/>
    </location>
</feature>
<feature type="compositionally biased region" description="Polar residues" evidence="1">
    <location>
        <begin position="492"/>
        <end position="504"/>
    </location>
</feature>
<evidence type="ECO:0000256" key="1">
    <source>
        <dbReference type="SAM" id="MobiDB-lite"/>
    </source>
</evidence>
<feature type="compositionally biased region" description="Polar residues" evidence="1">
    <location>
        <begin position="425"/>
        <end position="442"/>
    </location>
</feature>
<dbReference type="HOGENOM" id="CLU_022093_0_0_1"/>
<dbReference type="STRING" id="931890.I6NDM3"/>
<feature type="domain" description="BZIP" evidence="2">
    <location>
        <begin position="558"/>
        <end position="601"/>
    </location>
</feature>
<dbReference type="EMBL" id="CP002501">
    <property type="protein sequence ID" value="AET40165.1"/>
    <property type="molecule type" value="Genomic_DNA"/>
</dbReference>
<dbReference type="InParanoid" id="I6NDM3"/>